<name>A0A815B5W7_9BILA</name>
<evidence type="ECO:0000313" key="6">
    <source>
        <dbReference type="EMBL" id="CAF1343936.1"/>
    </source>
</evidence>
<dbReference type="EMBL" id="CAJNOI010000518">
    <property type="protein sequence ID" value="CAF1298445.1"/>
    <property type="molecule type" value="Genomic_DNA"/>
</dbReference>
<dbReference type="OrthoDB" id="5970825at2759"/>
<dbReference type="InterPro" id="IPR027843">
    <property type="entry name" value="DUF4440"/>
</dbReference>
<evidence type="ECO:0000313" key="2">
    <source>
        <dbReference type="EMBL" id="CAF1017360.1"/>
    </source>
</evidence>
<dbReference type="Proteomes" id="UP000663868">
    <property type="component" value="Unassembled WGS sequence"/>
</dbReference>
<evidence type="ECO:0000313" key="7">
    <source>
        <dbReference type="EMBL" id="CAF1434416.1"/>
    </source>
</evidence>
<evidence type="ECO:0000313" key="9">
    <source>
        <dbReference type="EMBL" id="CAF3923537.1"/>
    </source>
</evidence>
<evidence type="ECO:0000313" key="11">
    <source>
        <dbReference type="Proteomes" id="UP000663832"/>
    </source>
</evidence>
<dbReference type="EMBL" id="CAJNOM010000880">
    <property type="protein sequence ID" value="CAF1574673.1"/>
    <property type="molecule type" value="Genomic_DNA"/>
</dbReference>
<dbReference type="Pfam" id="PF14534">
    <property type="entry name" value="DUF4440"/>
    <property type="match status" value="1"/>
</dbReference>
<sequence length="113" mass="12787">MSFDTVDKINREFEQAYNNGQVKDAVNTYANDARLFATDKQIYEGTSQIEKYYTSARAAGNAKVELHTGQVIQCGSDYLVEISQYKINTDGGNYVVVWKKDGGNWKKIVDIFN</sequence>
<keyword evidence="11" id="KW-1185">Reference proteome</keyword>
<evidence type="ECO:0000313" key="8">
    <source>
        <dbReference type="EMBL" id="CAF1574673.1"/>
    </source>
</evidence>
<dbReference type="Proteomes" id="UP000663891">
    <property type="component" value="Unassembled WGS sequence"/>
</dbReference>
<dbReference type="Proteomes" id="UP000663860">
    <property type="component" value="Unassembled WGS sequence"/>
</dbReference>
<dbReference type="EMBL" id="CAJNOE010000839">
    <property type="protein sequence ID" value="CAF1343936.1"/>
    <property type="molecule type" value="Genomic_DNA"/>
</dbReference>
<dbReference type="Gene3D" id="3.10.450.50">
    <property type="match status" value="1"/>
</dbReference>
<dbReference type="EMBL" id="CAJNOM010000245">
    <property type="protein sequence ID" value="CAF1277986.1"/>
    <property type="molecule type" value="Genomic_DNA"/>
</dbReference>
<dbReference type="EMBL" id="CAJNOI010000079">
    <property type="protein sequence ID" value="CAF1017360.1"/>
    <property type="molecule type" value="Genomic_DNA"/>
</dbReference>
<dbReference type="SUPFAM" id="SSF54427">
    <property type="entry name" value="NTF2-like"/>
    <property type="match status" value="1"/>
</dbReference>
<evidence type="ECO:0000313" key="5">
    <source>
        <dbReference type="EMBL" id="CAF1298445.1"/>
    </source>
</evidence>
<dbReference type="Proteomes" id="UP000663877">
    <property type="component" value="Unassembled WGS sequence"/>
</dbReference>
<organism evidence="3 11">
    <name type="scientific">Adineta steineri</name>
    <dbReference type="NCBI Taxonomy" id="433720"/>
    <lineage>
        <taxon>Eukaryota</taxon>
        <taxon>Metazoa</taxon>
        <taxon>Spiralia</taxon>
        <taxon>Gnathifera</taxon>
        <taxon>Rotifera</taxon>
        <taxon>Eurotatoria</taxon>
        <taxon>Bdelloidea</taxon>
        <taxon>Adinetida</taxon>
        <taxon>Adinetidae</taxon>
        <taxon>Adineta</taxon>
    </lineage>
</organism>
<evidence type="ECO:0000313" key="4">
    <source>
        <dbReference type="EMBL" id="CAF1277986.1"/>
    </source>
</evidence>
<evidence type="ECO:0000313" key="10">
    <source>
        <dbReference type="EMBL" id="CAF4015023.1"/>
    </source>
</evidence>
<comment type="caution">
    <text evidence="3">The sequence shown here is derived from an EMBL/GenBank/DDBJ whole genome shotgun (WGS) entry which is preliminary data.</text>
</comment>
<dbReference type="Proteomes" id="UP000663832">
    <property type="component" value="Unassembled WGS sequence"/>
</dbReference>
<dbReference type="EMBL" id="CAJOAY010002128">
    <property type="protein sequence ID" value="CAF3923537.1"/>
    <property type="molecule type" value="Genomic_DNA"/>
</dbReference>
<dbReference type="InterPro" id="IPR032710">
    <property type="entry name" value="NTF2-like_dom_sf"/>
</dbReference>
<protein>
    <recommendedName>
        <fullName evidence="1">DUF4440 domain-containing protein</fullName>
    </recommendedName>
</protein>
<evidence type="ECO:0000313" key="3">
    <source>
        <dbReference type="EMBL" id="CAF1266282.1"/>
    </source>
</evidence>
<reference evidence="3" key="1">
    <citation type="submission" date="2021-02" db="EMBL/GenBank/DDBJ databases">
        <authorList>
            <person name="Nowell W R."/>
        </authorList>
    </citation>
    <scope>NUCLEOTIDE SEQUENCE</scope>
</reference>
<dbReference type="EMBL" id="CAJOBB010003018">
    <property type="protein sequence ID" value="CAF4015023.1"/>
    <property type="molecule type" value="Genomic_DNA"/>
</dbReference>
<gene>
    <name evidence="2" type="ORF">BJG266_LOCUS16805</name>
    <name evidence="5" type="ORF">BJG266_LOCUS32147</name>
    <name evidence="6" type="ORF">IZO911_LOCUS36387</name>
    <name evidence="10" type="ORF">KXQ929_LOCUS29315</name>
    <name evidence="9" type="ORF">OKA104_LOCUS25412</name>
    <name evidence="3" type="ORF">QVE165_LOCUS29334</name>
    <name evidence="4" type="ORF">QVE165_LOCUS29974</name>
    <name evidence="8" type="ORF">QVE165_LOCUS49233</name>
    <name evidence="7" type="ORF">VCS650_LOCUS38504</name>
</gene>
<evidence type="ECO:0000259" key="1">
    <source>
        <dbReference type="Pfam" id="PF14534"/>
    </source>
</evidence>
<dbReference type="EMBL" id="CAJNON010001154">
    <property type="protein sequence ID" value="CAF1434416.1"/>
    <property type="molecule type" value="Genomic_DNA"/>
</dbReference>
<accession>A0A815B5W7</accession>
<proteinExistence type="predicted"/>
<feature type="domain" description="DUF4440" evidence="1">
    <location>
        <begin position="7"/>
        <end position="106"/>
    </location>
</feature>
<dbReference type="Proteomes" id="UP000663881">
    <property type="component" value="Unassembled WGS sequence"/>
</dbReference>
<dbReference type="EMBL" id="CAJNOM010000235">
    <property type="protein sequence ID" value="CAF1266282.1"/>
    <property type="molecule type" value="Genomic_DNA"/>
</dbReference>
<dbReference type="AlphaFoldDB" id="A0A815B5W7"/>